<dbReference type="EMBL" id="CAADRP010001730">
    <property type="protein sequence ID" value="VFU50497.1"/>
    <property type="molecule type" value="Genomic_DNA"/>
</dbReference>
<protein>
    <submittedName>
        <fullName evidence="2">Uncharacterized protein</fullName>
    </submittedName>
</protein>
<proteinExistence type="predicted"/>
<sequence>MQCLVVHLNAEIRYRCNIVTQPDLSAIILYVNQIMSIALMVLASIIKHILQGRSTLPPRISFLMFRQTNMRSLEEKSHPLPTYTDSSLHIILIVGTFLITMKEWDLPHTSLMMAGDFLPLFLVQDILTKPKHLMHLFLMMVLHGSQLDYHIKSGIFMPGRCITETLCLLDLLLNVQFQCRIELQAFGGQDEIIISVGIGWIHFLSAFLRLVQKSE</sequence>
<name>A0A6N2M9F5_SALVM</name>
<accession>A0A6N2M9F5</accession>
<evidence type="ECO:0000313" key="2">
    <source>
        <dbReference type="EMBL" id="VFU50497.1"/>
    </source>
</evidence>
<reference evidence="2" key="1">
    <citation type="submission" date="2019-03" db="EMBL/GenBank/DDBJ databases">
        <authorList>
            <person name="Mank J."/>
            <person name="Almeida P."/>
        </authorList>
    </citation>
    <scope>NUCLEOTIDE SEQUENCE</scope>
    <source>
        <strain evidence="2">78183</strain>
    </source>
</reference>
<dbReference type="AlphaFoldDB" id="A0A6N2M9F5"/>
<keyword evidence="1" id="KW-1133">Transmembrane helix</keyword>
<organism evidence="2">
    <name type="scientific">Salix viminalis</name>
    <name type="common">Common osier</name>
    <name type="synonym">Basket willow</name>
    <dbReference type="NCBI Taxonomy" id="40686"/>
    <lineage>
        <taxon>Eukaryota</taxon>
        <taxon>Viridiplantae</taxon>
        <taxon>Streptophyta</taxon>
        <taxon>Embryophyta</taxon>
        <taxon>Tracheophyta</taxon>
        <taxon>Spermatophyta</taxon>
        <taxon>Magnoliopsida</taxon>
        <taxon>eudicotyledons</taxon>
        <taxon>Gunneridae</taxon>
        <taxon>Pentapetalae</taxon>
        <taxon>rosids</taxon>
        <taxon>fabids</taxon>
        <taxon>Malpighiales</taxon>
        <taxon>Salicaceae</taxon>
        <taxon>Saliceae</taxon>
        <taxon>Salix</taxon>
    </lineage>
</organism>
<feature type="transmembrane region" description="Helical" evidence="1">
    <location>
        <begin position="27"/>
        <end position="50"/>
    </location>
</feature>
<gene>
    <name evidence="2" type="ORF">SVIM_LOCUS336778</name>
</gene>
<evidence type="ECO:0000256" key="1">
    <source>
        <dbReference type="SAM" id="Phobius"/>
    </source>
</evidence>
<keyword evidence="1" id="KW-0812">Transmembrane</keyword>
<keyword evidence="1" id="KW-0472">Membrane</keyword>